<name>A0A0X8P2R1_ALCXX</name>
<keyword evidence="1" id="KW-0436">Ligase</keyword>
<evidence type="ECO:0000313" key="1">
    <source>
        <dbReference type="EMBL" id="AMG38818.1"/>
    </source>
</evidence>
<sequence>MADIVQLHPEGLYCAAGGFYIDPWRPVDVAVLTHGHGDHARVGMGCYHTSAEGLPILLWRLGWQDYRVHAYGEPFTLGRARVSLHPAGHVLGSAQVRIEVDGQVWVVSGDYKRQPDPTCTPFEVVPCDTFITEATFGLPIYRWPDTAEVARDIVQWRDHCAARGDAAILYCYALGKAQRVLAELMPFVDRPVYLHGAIAAGVDVYREAGIALPDTRLVIDADGVPAAAGTGFAGELVLAPPSAAGSAWLRRFRKAQHGFASGWMRLRGNRRRRNMDRGFVVSDHADWPDLLRTIQQTGARRVIATHGDTDALVRTLNEAGVAAETLATQYGEDD</sequence>
<dbReference type="SUPFAM" id="SSF56281">
    <property type="entry name" value="Metallo-hydrolase/oxidoreductase"/>
    <property type="match status" value="1"/>
</dbReference>
<evidence type="ECO:0000313" key="2">
    <source>
        <dbReference type="Proteomes" id="UP000060602"/>
    </source>
</evidence>
<protein>
    <submittedName>
        <fullName evidence="1">DNA ligase-associated DEXH box helicase</fullName>
    </submittedName>
</protein>
<dbReference type="PANTHER" id="PTHR11203:SF49">
    <property type="entry name" value="BLL1145 PROTEIN"/>
    <property type="match status" value="1"/>
</dbReference>
<dbReference type="EMBL" id="CP014060">
    <property type="protein sequence ID" value="AMG38818.1"/>
    <property type="molecule type" value="Genomic_DNA"/>
</dbReference>
<dbReference type="RefSeq" id="WP_061073428.1">
    <property type="nucleotide sequence ID" value="NZ_CP014060.2"/>
</dbReference>
<dbReference type="InterPro" id="IPR026360">
    <property type="entry name" value="Xnuc_lig_assoc"/>
</dbReference>
<reference evidence="2" key="1">
    <citation type="submission" date="2015-12" db="EMBL/GenBank/DDBJ databases">
        <title>FDA dAtabase for Regulatory Grade micrObial Sequences (FDA-ARGOS): Supporting development and validation of Infectious Disease Dx tests.</title>
        <authorList>
            <person name="Case J."/>
            <person name="Tallon L."/>
            <person name="Sadzewicz L."/>
            <person name="Sengamalay N."/>
            <person name="Ott S."/>
            <person name="Godinez A."/>
            <person name="Nagaraj S."/>
            <person name="Nadendla S."/>
            <person name="Sichtig H."/>
        </authorList>
    </citation>
    <scope>NUCLEOTIDE SEQUENCE [LARGE SCALE GENOMIC DNA]</scope>
    <source>
        <strain evidence="2">FDAARGOS_147</strain>
    </source>
</reference>
<dbReference type="Gene3D" id="3.60.15.10">
    <property type="entry name" value="Ribonuclease Z/Hydroxyacylglutathione hydrolase-like"/>
    <property type="match status" value="1"/>
</dbReference>
<dbReference type="InterPro" id="IPR036866">
    <property type="entry name" value="RibonucZ/Hydroxyglut_hydro"/>
</dbReference>
<dbReference type="AlphaFoldDB" id="A0A0X8P2R1"/>
<dbReference type="GO" id="GO:0016874">
    <property type="term" value="F:ligase activity"/>
    <property type="evidence" value="ECO:0007669"/>
    <property type="project" value="UniProtKB-KW"/>
</dbReference>
<accession>A0A0X8P2R1</accession>
<organism evidence="1 2">
    <name type="scientific">Alcaligenes xylosoxydans xylosoxydans</name>
    <name type="common">Achromobacter xylosoxidans</name>
    <dbReference type="NCBI Taxonomy" id="85698"/>
    <lineage>
        <taxon>Bacteria</taxon>
        <taxon>Pseudomonadati</taxon>
        <taxon>Pseudomonadota</taxon>
        <taxon>Betaproteobacteria</taxon>
        <taxon>Burkholderiales</taxon>
        <taxon>Alcaligenaceae</taxon>
        <taxon>Achromobacter</taxon>
    </lineage>
</organism>
<dbReference type="InterPro" id="IPR050698">
    <property type="entry name" value="MBL"/>
</dbReference>
<dbReference type="Proteomes" id="UP000060602">
    <property type="component" value="Chromosome"/>
</dbReference>
<proteinExistence type="predicted"/>
<dbReference type="PANTHER" id="PTHR11203">
    <property type="entry name" value="CLEAVAGE AND POLYADENYLATION SPECIFICITY FACTOR FAMILY MEMBER"/>
    <property type="match status" value="1"/>
</dbReference>
<gene>
    <name evidence="1" type="ORF">AL504_23990</name>
</gene>
<dbReference type="NCBIfam" id="TIGR04122">
    <property type="entry name" value="Xnuc_lig_assoc"/>
    <property type="match status" value="1"/>
</dbReference>
<dbReference type="GO" id="GO:0004521">
    <property type="term" value="F:RNA endonuclease activity"/>
    <property type="evidence" value="ECO:0007669"/>
    <property type="project" value="TreeGrafter"/>
</dbReference>